<dbReference type="CDD" id="cd00067">
    <property type="entry name" value="GAL4"/>
    <property type="match status" value="1"/>
</dbReference>
<dbReference type="Gene3D" id="4.10.240.10">
    <property type="entry name" value="Zn(2)-C6 fungal-type DNA-binding domain"/>
    <property type="match status" value="1"/>
</dbReference>
<sequence>MPPYNKNRSRVACAACRSRKTRCDGARPKCSFCQENGCPCKYETPQGPSLETSVDTILQKVSAIEKHLGVENQSGTLVESLVSSSQMKEPSAFPLLTIKDSKFARIVFKQDINLSTFARSLGQNKAVAENTRTAVPPVYSPYQLIKLFFKHSYRWFPILNRRDIYQHKLSLIQNTVQTADPDTFLILMVAAIGGLNANDSAGLHQAEEFHAQAMNMMGCVMEEISLRAIQCVVLLALFYGFKVEPFKAQEYVSIGSIKMQNLIEVRIASGPKDKSSEDNYGLGEYETRAFWALFILESEYAGTLHFSTGLTAYGNDMKYPSLYEEQYQELDPSSPEAGYCDLGTPDPFFLAEIGIRKIIDRTSFTFNSSQYERGMSFAPIVAKELEAQLQEWYSCLPEPIKFDLPSRVVLDAPELSASEHSTCAFARGQYFATRMLIYWPCVMDMIEIDGNYSQMHEGVFNITLDSYICFIHRATTVRLSELPLVWTHAVSIFAMTATVLRLSSASVFNYANPAGLKSAIYKAISFLESVVPFSPSIERFREILNVLHGEDTQ</sequence>
<feature type="domain" description="Zn(2)-C6 fungal-type" evidence="3">
    <location>
        <begin position="12"/>
        <end position="42"/>
    </location>
</feature>
<evidence type="ECO:0000256" key="1">
    <source>
        <dbReference type="ARBA" id="ARBA00022723"/>
    </source>
</evidence>
<dbReference type="OrthoDB" id="4116308at2759"/>
<dbReference type="InterPro" id="IPR001138">
    <property type="entry name" value="Zn2Cys6_DnaBD"/>
</dbReference>
<reference evidence="4" key="1">
    <citation type="journal article" date="2019" name="G3 (Bethesda)">
        <title>Genome Assemblies of Two Rare Opportunistic Yeast Pathogens: Diutina rugosa (syn. Candida rugosa) and Trichomonascus ciferrii (syn. Candida ciferrii).</title>
        <authorList>
            <person name="Mixao V."/>
            <person name="Saus E."/>
            <person name="Hansen A.P."/>
            <person name="Lass-Florl C."/>
            <person name="Gabaldon T."/>
        </authorList>
    </citation>
    <scope>NUCLEOTIDE SEQUENCE</scope>
    <source>
        <strain evidence="4">CBS 4856</strain>
    </source>
</reference>
<dbReference type="PROSITE" id="PS50048">
    <property type="entry name" value="ZN2_CY6_FUNGAL_2"/>
    <property type="match status" value="1"/>
</dbReference>
<dbReference type="InterPro" id="IPR053181">
    <property type="entry name" value="EcdB-like_regulator"/>
</dbReference>
<dbReference type="GO" id="GO:0003677">
    <property type="term" value="F:DNA binding"/>
    <property type="evidence" value="ECO:0007669"/>
    <property type="project" value="InterPro"/>
</dbReference>
<dbReference type="GO" id="GO:0006351">
    <property type="term" value="P:DNA-templated transcription"/>
    <property type="evidence" value="ECO:0007669"/>
    <property type="project" value="InterPro"/>
</dbReference>
<dbReference type="EMBL" id="SWFS01000157">
    <property type="protein sequence ID" value="KAA8915565.1"/>
    <property type="molecule type" value="Genomic_DNA"/>
</dbReference>
<dbReference type="AlphaFoldDB" id="A0A642V794"/>
<dbReference type="GO" id="GO:0000981">
    <property type="term" value="F:DNA-binding transcription factor activity, RNA polymerase II-specific"/>
    <property type="evidence" value="ECO:0007669"/>
    <property type="project" value="InterPro"/>
</dbReference>
<evidence type="ECO:0000313" key="4">
    <source>
        <dbReference type="EMBL" id="KAA8915565.1"/>
    </source>
</evidence>
<keyword evidence="1" id="KW-0479">Metal-binding</keyword>
<proteinExistence type="predicted"/>
<evidence type="ECO:0000256" key="2">
    <source>
        <dbReference type="ARBA" id="ARBA00023242"/>
    </source>
</evidence>
<dbReference type="SUPFAM" id="SSF57701">
    <property type="entry name" value="Zn2/Cys6 DNA-binding domain"/>
    <property type="match status" value="1"/>
</dbReference>
<keyword evidence="2" id="KW-0539">Nucleus</keyword>
<dbReference type="PANTHER" id="PTHR47785">
    <property type="entry name" value="ZN(II)2CYS6 TRANSCRIPTION FACTOR (EUROFUNG)-RELATED-RELATED"/>
    <property type="match status" value="1"/>
</dbReference>
<dbReference type="SMART" id="SM00066">
    <property type="entry name" value="GAL4"/>
    <property type="match status" value="1"/>
</dbReference>
<gene>
    <name evidence="4" type="ORF">TRICI_002304</name>
</gene>
<dbReference type="Pfam" id="PF00172">
    <property type="entry name" value="Zn_clus"/>
    <property type="match status" value="1"/>
</dbReference>
<dbReference type="PANTHER" id="PTHR47785:SF3">
    <property type="entry name" value="ZN(2)-C6 FUNGAL-TYPE DOMAIN-CONTAINING PROTEIN"/>
    <property type="match status" value="1"/>
</dbReference>
<comment type="caution">
    <text evidence="4">The sequence shown here is derived from an EMBL/GenBank/DDBJ whole genome shotgun (WGS) entry which is preliminary data.</text>
</comment>
<dbReference type="VEuPathDB" id="FungiDB:TRICI_002304"/>
<dbReference type="PROSITE" id="PS00463">
    <property type="entry name" value="ZN2_CY6_FUNGAL_1"/>
    <property type="match status" value="1"/>
</dbReference>
<protein>
    <recommendedName>
        <fullName evidence="3">Zn(2)-C6 fungal-type domain-containing protein</fullName>
    </recommendedName>
</protein>
<accession>A0A642V794</accession>
<dbReference type="Proteomes" id="UP000761534">
    <property type="component" value="Unassembled WGS sequence"/>
</dbReference>
<evidence type="ECO:0000259" key="3">
    <source>
        <dbReference type="PROSITE" id="PS50048"/>
    </source>
</evidence>
<name>A0A642V794_9ASCO</name>
<organism evidence="4 5">
    <name type="scientific">Trichomonascus ciferrii</name>
    <dbReference type="NCBI Taxonomy" id="44093"/>
    <lineage>
        <taxon>Eukaryota</taxon>
        <taxon>Fungi</taxon>
        <taxon>Dikarya</taxon>
        <taxon>Ascomycota</taxon>
        <taxon>Saccharomycotina</taxon>
        <taxon>Dipodascomycetes</taxon>
        <taxon>Dipodascales</taxon>
        <taxon>Trichomonascaceae</taxon>
        <taxon>Trichomonascus</taxon>
        <taxon>Trichomonascus ciferrii complex</taxon>
    </lineage>
</organism>
<dbReference type="InterPro" id="IPR007219">
    <property type="entry name" value="XnlR_reg_dom"/>
</dbReference>
<evidence type="ECO:0000313" key="5">
    <source>
        <dbReference type="Proteomes" id="UP000761534"/>
    </source>
</evidence>
<dbReference type="GO" id="GO:0008270">
    <property type="term" value="F:zinc ion binding"/>
    <property type="evidence" value="ECO:0007669"/>
    <property type="project" value="InterPro"/>
</dbReference>
<dbReference type="CDD" id="cd12148">
    <property type="entry name" value="fungal_TF_MHR"/>
    <property type="match status" value="1"/>
</dbReference>
<keyword evidence="5" id="KW-1185">Reference proteome</keyword>
<dbReference type="Pfam" id="PF04082">
    <property type="entry name" value="Fungal_trans"/>
    <property type="match status" value="1"/>
</dbReference>
<dbReference type="InterPro" id="IPR036864">
    <property type="entry name" value="Zn2-C6_fun-type_DNA-bd_sf"/>
</dbReference>